<dbReference type="Proteomes" id="UP000184301">
    <property type="component" value="Unassembled WGS sequence"/>
</dbReference>
<evidence type="ECO:0000256" key="3">
    <source>
        <dbReference type="ARBA" id="ARBA00022475"/>
    </source>
</evidence>
<keyword evidence="2" id="KW-0813">Transport</keyword>
<keyword evidence="9 12" id="KW-1133">Transmembrane helix</keyword>
<evidence type="ECO:0000256" key="4">
    <source>
        <dbReference type="ARBA" id="ARBA00022597"/>
    </source>
</evidence>
<keyword evidence="3" id="KW-1003">Cell membrane</keyword>
<feature type="transmembrane region" description="Helical" evidence="12">
    <location>
        <begin position="445"/>
        <end position="466"/>
    </location>
</feature>
<evidence type="ECO:0000256" key="12">
    <source>
        <dbReference type="SAM" id="Phobius"/>
    </source>
</evidence>
<dbReference type="STRING" id="1121950.SAMN02745243_00703"/>
<dbReference type="EMBL" id="FQZY01000009">
    <property type="protein sequence ID" value="SHJ48027.1"/>
    <property type="molecule type" value="Genomic_DNA"/>
</dbReference>
<dbReference type="OrthoDB" id="92465at2"/>
<dbReference type="InterPro" id="IPR018113">
    <property type="entry name" value="PTrfase_EIIB_Cys"/>
</dbReference>
<feature type="domain" description="PTS EIIB type-1" evidence="14">
    <location>
        <begin position="6"/>
        <end position="88"/>
    </location>
</feature>
<gene>
    <name evidence="16" type="ORF">SAMN02745243_00703</name>
</gene>
<dbReference type="InterPro" id="IPR050558">
    <property type="entry name" value="PTS_Sugar-Specific_Components"/>
</dbReference>
<feature type="transmembrane region" description="Helical" evidence="12">
    <location>
        <begin position="147"/>
        <end position="168"/>
    </location>
</feature>
<feature type="transmembrane region" description="Helical" evidence="12">
    <location>
        <begin position="345"/>
        <end position="364"/>
    </location>
</feature>
<evidence type="ECO:0000313" key="17">
    <source>
        <dbReference type="Proteomes" id="UP000184301"/>
    </source>
</evidence>
<keyword evidence="6" id="KW-0598">Phosphotransferase system</keyword>
<dbReference type="GO" id="GO:0090589">
    <property type="term" value="F:protein-phosphocysteine-trehalose phosphotransferase system transporter activity"/>
    <property type="evidence" value="ECO:0007669"/>
    <property type="project" value="TreeGrafter"/>
</dbReference>
<evidence type="ECO:0000259" key="13">
    <source>
        <dbReference type="PROSITE" id="PS51093"/>
    </source>
</evidence>
<dbReference type="Pfam" id="PF00367">
    <property type="entry name" value="PTS_EIIB"/>
    <property type="match status" value="1"/>
</dbReference>
<feature type="transmembrane region" description="Helical" evidence="12">
    <location>
        <begin position="180"/>
        <end position="203"/>
    </location>
</feature>
<dbReference type="PROSITE" id="PS01035">
    <property type="entry name" value="PTS_EIIB_TYPE_1_CYS"/>
    <property type="match status" value="1"/>
</dbReference>
<dbReference type="InterPro" id="IPR001996">
    <property type="entry name" value="PTS_IIB_1"/>
</dbReference>
<feature type="active site" description="Phosphocysteine intermediate; for EIIB activity" evidence="11">
    <location>
        <position position="28"/>
    </location>
</feature>
<feature type="transmembrane region" description="Helical" evidence="12">
    <location>
        <begin position="256"/>
        <end position="279"/>
    </location>
</feature>
<comment type="subcellular location">
    <subcellularLocation>
        <location evidence="1">Cell membrane</location>
        <topology evidence="1">Multi-pass membrane protein</topology>
    </subcellularLocation>
</comment>
<reference evidence="16 17" key="1">
    <citation type="submission" date="2016-11" db="EMBL/GenBank/DDBJ databases">
        <authorList>
            <person name="Jaros S."/>
            <person name="Januszkiewicz K."/>
            <person name="Wedrychowicz H."/>
        </authorList>
    </citation>
    <scope>NUCLEOTIDE SEQUENCE [LARGE SCALE GENOMIC DNA]</scope>
    <source>
        <strain evidence="16 17">DSM 15480</strain>
    </source>
</reference>
<dbReference type="PANTHER" id="PTHR30175">
    <property type="entry name" value="PHOSPHOTRANSFERASE SYSTEM TRANSPORT PROTEIN"/>
    <property type="match status" value="1"/>
</dbReference>
<dbReference type="NCBIfam" id="TIGR00830">
    <property type="entry name" value="PTBA"/>
    <property type="match status" value="1"/>
</dbReference>
<dbReference type="GO" id="GO:0009401">
    <property type="term" value="P:phosphoenolpyruvate-dependent sugar phosphotransferase system"/>
    <property type="evidence" value="ECO:0007669"/>
    <property type="project" value="UniProtKB-KW"/>
</dbReference>
<keyword evidence="8" id="KW-0418">Kinase</keyword>
<dbReference type="FunFam" id="2.70.70.10:FF:000001">
    <property type="entry name" value="PTS system glucose-specific IIA component"/>
    <property type="match status" value="1"/>
</dbReference>
<keyword evidence="5" id="KW-0808">Transferase</keyword>
<dbReference type="InterPro" id="IPR011055">
    <property type="entry name" value="Dup_hybrid_motif"/>
</dbReference>
<dbReference type="RefSeq" id="WP_073105129.1">
    <property type="nucleotide sequence ID" value="NZ_FQZY01000009.1"/>
</dbReference>
<dbReference type="InterPro" id="IPR001127">
    <property type="entry name" value="PTS_EIIA_1_perm"/>
</dbReference>
<dbReference type="GO" id="GO:0016301">
    <property type="term" value="F:kinase activity"/>
    <property type="evidence" value="ECO:0007669"/>
    <property type="project" value="UniProtKB-KW"/>
</dbReference>
<dbReference type="SUPFAM" id="SSF51261">
    <property type="entry name" value="Duplicated hybrid motif"/>
    <property type="match status" value="1"/>
</dbReference>
<evidence type="ECO:0000256" key="5">
    <source>
        <dbReference type="ARBA" id="ARBA00022679"/>
    </source>
</evidence>
<dbReference type="InterPro" id="IPR003352">
    <property type="entry name" value="PTS_EIIC"/>
</dbReference>
<evidence type="ECO:0000256" key="1">
    <source>
        <dbReference type="ARBA" id="ARBA00004651"/>
    </source>
</evidence>
<keyword evidence="4" id="KW-0762">Sugar transport</keyword>
<organism evidence="16 17">
    <name type="scientific">Hespellia stercorisuis DSM 15480</name>
    <dbReference type="NCBI Taxonomy" id="1121950"/>
    <lineage>
        <taxon>Bacteria</taxon>
        <taxon>Bacillati</taxon>
        <taxon>Bacillota</taxon>
        <taxon>Clostridia</taxon>
        <taxon>Lachnospirales</taxon>
        <taxon>Lachnospiraceae</taxon>
        <taxon>Hespellia</taxon>
    </lineage>
</organism>
<name>A0A1M6JMT1_9FIRM</name>
<accession>A0A1M6JMT1</accession>
<evidence type="ECO:0000256" key="11">
    <source>
        <dbReference type="PROSITE-ProRule" id="PRU00421"/>
    </source>
</evidence>
<dbReference type="GO" id="GO:0015771">
    <property type="term" value="P:trehalose transport"/>
    <property type="evidence" value="ECO:0007669"/>
    <property type="project" value="TreeGrafter"/>
</dbReference>
<evidence type="ECO:0000256" key="9">
    <source>
        <dbReference type="ARBA" id="ARBA00022989"/>
    </source>
</evidence>
<dbReference type="PROSITE" id="PS00371">
    <property type="entry name" value="PTS_EIIA_TYPE_1_HIS"/>
    <property type="match status" value="1"/>
</dbReference>
<keyword evidence="10 12" id="KW-0472">Membrane</keyword>
<dbReference type="InterPro" id="IPR036878">
    <property type="entry name" value="Glu_permease_IIB"/>
</dbReference>
<dbReference type="CDD" id="cd00212">
    <property type="entry name" value="PTS_IIB_glc"/>
    <property type="match status" value="1"/>
</dbReference>
<keyword evidence="7 12" id="KW-0812">Transmembrane</keyword>
<dbReference type="PROSITE" id="PS51093">
    <property type="entry name" value="PTS_EIIA_TYPE_1"/>
    <property type="match status" value="1"/>
</dbReference>
<dbReference type="PROSITE" id="PS51098">
    <property type="entry name" value="PTS_EIIB_TYPE_1"/>
    <property type="match status" value="1"/>
</dbReference>
<dbReference type="GO" id="GO:0005886">
    <property type="term" value="C:plasma membrane"/>
    <property type="evidence" value="ECO:0007669"/>
    <property type="project" value="UniProtKB-SubCell"/>
</dbReference>
<dbReference type="Pfam" id="PF02378">
    <property type="entry name" value="PTS_EIIC"/>
    <property type="match status" value="1"/>
</dbReference>
<feature type="transmembrane region" description="Helical" evidence="12">
    <location>
        <begin position="318"/>
        <end position="339"/>
    </location>
</feature>
<dbReference type="Pfam" id="PF00358">
    <property type="entry name" value="PTS_EIIA_1"/>
    <property type="match status" value="1"/>
</dbReference>
<dbReference type="Gene3D" id="3.30.1360.60">
    <property type="entry name" value="Glucose permease domain IIB"/>
    <property type="match status" value="1"/>
</dbReference>
<dbReference type="FunFam" id="3.30.1360.60:FF:000001">
    <property type="entry name" value="PTS system glucose-specific IIBC component PtsG"/>
    <property type="match status" value="1"/>
</dbReference>
<evidence type="ECO:0000256" key="2">
    <source>
        <dbReference type="ARBA" id="ARBA00022448"/>
    </source>
</evidence>
<feature type="domain" description="PTS EIIA type-1" evidence="13">
    <location>
        <begin position="506"/>
        <end position="610"/>
    </location>
</feature>
<dbReference type="InterPro" id="IPR013013">
    <property type="entry name" value="PTS_EIIC_1"/>
</dbReference>
<evidence type="ECO:0000259" key="14">
    <source>
        <dbReference type="PROSITE" id="PS51098"/>
    </source>
</evidence>
<dbReference type="InterPro" id="IPR011297">
    <property type="entry name" value="PTS_IIABC_b_glu"/>
</dbReference>
<evidence type="ECO:0000256" key="10">
    <source>
        <dbReference type="ARBA" id="ARBA00023136"/>
    </source>
</evidence>
<sequence>MASKYDGLAKIIIQNVGGKDNINQLTHCVTRLRFKLKDESKANTEVLKNTDGIVTVMQSGGQYQVVIGNHVPDVFAVVCEKAHIAAGEVASDAPKEKMGIGAAFIDMIAGVFQPMLGVLCAAGIVKGLLALWAFFDPNASASGAYQLWYAFGDGFFTFLPVVLGFNAAKKFGGNQFTGMAVGFALCYPAITAMAGAEAIGSVFTGTGLEMSYSSTFFGIPIIMPSSSGYASTVIPVIVAVYFACKLENALKKVIPDVVKLFVVPVLTFFVMMPLTFLIIGPVTSLAANVIGVVFTALYSLPVVGGLVGGLLVGALWQVFVMFGVHWGLVPIMMINFATIGYDVVVTPYFAASFAQTAVVLAIILKTKDKKLKDIAIPAFISGIFGVTEPAIYGVTLPKKKPFVISCIAAGIGGAIMGLMGCKTYMMGGMGVFGFPMFIGGDSMSSLIWCLIACAAAMAAAFIMTFVSYKDEEPKKIEVKNDAKTAANETITAPVKGEVKPLTEVEDDAFSSEAMGRGIAVVPAEGRVYAPCDGEIMAFFPTGHAIGILSEGGAEILIHVGMDTVQLDGKGFTPKAAQGDKVKKGDLLLEFDIEAIKAAGLSTVTPIIITNTADYADVVATDAKTVVPGDNLITVL</sequence>
<proteinExistence type="predicted"/>
<dbReference type="AlphaFoldDB" id="A0A1M6JMT1"/>
<feature type="transmembrane region" description="Helical" evidence="12">
    <location>
        <begin position="285"/>
        <end position="311"/>
    </location>
</feature>
<feature type="transmembrane region" description="Helical" evidence="12">
    <location>
        <begin position="115"/>
        <end position="135"/>
    </location>
</feature>
<evidence type="ECO:0000313" key="16">
    <source>
        <dbReference type="EMBL" id="SHJ48027.1"/>
    </source>
</evidence>
<dbReference type="Gene3D" id="2.70.70.10">
    <property type="entry name" value="Glucose Permease (Domain IIA)"/>
    <property type="match status" value="1"/>
</dbReference>
<evidence type="ECO:0000256" key="6">
    <source>
        <dbReference type="ARBA" id="ARBA00022683"/>
    </source>
</evidence>
<evidence type="ECO:0000256" key="7">
    <source>
        <dbReference type="ARBA" id="ARBA00022692"/>
    </source>
</evidence>
<dbReference type="NCBIfam" id="TIGR01995">
    <property type="entry name" value="PTS-II-ABC-beta"/>
    <property type="match status" value="1"/>
</dbReference>
<feature type="transmembrane region" description="Helical" evidence="12">
    <location>
        <begin position="215"/>
        <end position="244"/>
    </location>
</feature>
<dbReference type="SUPFAM" id="SSF55604">
    <property type="entry name" value="Glucose permease domain IIB"/>
    <property type="match status" value="1"/>
</dbReference>
<evidence type="ECO:0000259" key="15">
    <source>
        <dbReference type="PROSITE" id="PS51103"/>
    </source>
</evidence>
<dbReference type="PROSITE" id="PS51103">
    <property type="entry name" value="PTS_EIIC_TYPE_1"/>
    <property type="match status" value="1"/>
</dbReference>
<protein>
    <submittedName>
        <fullName evidence="16">PTS system, beta-glucosides-specific IIC component</fullName>
    </submittedName>
</protein>
<feature type="domain" description="PTS EIIC type-1" evidence="15">
    <location>
        <begin position="106"/>
        <end position="481"/>
    </location>
</feature>
<evidence type="ECO:0000256" key="8">
    <source>
        <dbReference type="ARBA" id="ARBA00022777"/>
    </source>
</evidence>
<dbReference type="GO" id="GO:0008982">
    <property type="term" value="F:protein-N(PI)-phosphohistidine-sugar phosphotransferase activity"/>
    <property type="evidence" value="ECO:0007669"/>
    <property type="project" value="InterPro"/>
</dbReference>
<keyword evidence="17" id="KW-1185">Reference proteome</keyword>
<feature type="transmembrane region" description="Helical" evidence="12">
    <location>
        <begin position="402"/>
        <end position="425"/>
    </location>
</feature>
<dbReference type="PANTHER" id="PTHR30175:SF1">
    <property type="entry name" value="PTS SYSTEM ARBUTIN-, CELLOBIOSE-, AND SALICIN-SPECIFIC EIIBC COMPONENT-RELATED"/>
    <property type="match status" value="1"/>
</dbReference>